<protein>
    <recommendedName>
        <fullName evidence="1">YcaO domain-containing protein</fullName>
    </recommendedName>
</protein>
<dbReference type="RefSeq" id="WP_085237894.1">
    <property type="nucleotide sequence ID" value="NZ_CP020773.1"/>
</dbReference>
<proteinExistence type="predicted"/>
<name>A0AAC9RTH7_9STAP</name>
<dbReference type="AlphaFoldDB" id="A0AAC9RTH7"/>
<dbReference type="KEGG" id="slz:B5P37_08955"/>
<dbReference type="Pfam" id="PF02624">
    <property type="entry name" value="YcaO"/>
    <property type="match status" value="1"/>
</dbReference>
<feature type="domain" description="YcaO" evidence="1">
    <location>
        <begin position="53"/>
        <end position="406"/>
    </location>
</feature>
<evidence type="ECO:0000313" key="2">
    <source>
        <dbReference type="EMBL" id="ARJ51431.1"/>
    </source>
</evidence>
<evidence type="ECO:0000259" key="1">
    <source>
        <dbReference type="PROSITE" id="PS51664"/>
    </source>
</evidence>
<gene>
    <name evidence="2" type="ORF">B5P37_08955</name>
</gene>
<sequence>MNCNKVDSSLFIDEKYGLIKNIYSFPTYYGLPKVYVKMAFGGNYSTAGFNASGAGITPENAENSAVGEYIERYSCLHPNNLEVIKEGIKKIDPSYLNSEASNNYDDYKWKECLDCVNNKIVALPVDAIYLTYRSNKTNRWITTATGAACGENQYQCMWKGISEVLERDAFQYIWRRQLPCKRISIEANTILKKYFDNYIKCSNIKFRLYKMELDWNVPAVFGVAEFQNGGCVVAACVRHTWIEACKKTLLELTQSIIGYAAVVFNKERIRIDNFDNINDYQDHSILYFNDNMCKHLYFLDKENKEFNINEEVMEKDDKEIYEQLLNEMKKIKKDVYYVDVTSKELKRTNWLVGKTIIPNMLDIEPNFIKVLKHKRLEEIDDNLISRGIRIKEELKNNQPIVPHPFP</sequence>
<accession>A0AAC9RTH7</accession>
<dbReference type="EMBL" id="CP020773">
    <property type="protein sequence ID" value="ARJ51431.1"/>
    <property type="molecule type" value="Genomic_DNA"/>
</dbReference>
<organism evidence="2 3">
    <name type="scientific">Staphylococcus lutrae</name>
    <dbReference type="NCBI Taxonomy" id="155085"/>
    <lineage>
        <taxon>Bacteria</taxon>
        <taxon>Bacillati</taxon>
        <taxon>Bacillota</taxon>
        <taxon>Bacilli</taxon>
        <taxon>Bacillales</taxon>
        <taxon>Staphylococcaceae</taxon>
        <taxon>Staphylococcus</taxon>
    </lineage>
</organism>
<dbReference type="Gene3D" id="3.30.1330.230">
    <property type="match status" value="1"/>
</dbReference>
<dbReference type="InterPro" id="IPR003776">
    <property type="entry name" value="YcaO-like_dom"/>
</dbReference>
<dbReference type="Proteomes" id="UP000242864">
    <property type="component" value="Chromosome"/>
</dbReference>
<reference evidence="2 3" key="1">
    <citation type="submission" date="2017-04" db="EMBL/GenBank/DDBJ databases">
        <authorList>
            <person name="Veseli I.A."/>
            <person name="Tang C."/>
            <person name="Pombert J.-F."/>
        </authorList>
    </citation>
    <scope>NUCLEOTIDE SEQUENCE [LARGE SCALE GENOMIC DNA]</scope>
    <source>
        <strain evidence="2 3">ATCC 700373</strain>
    </source>
</reference>
<keyword evidence="3" id="KW-1185">Reference proteome</keyword>
<evidence type="ECO:0000313" key="3">
    <source>
        <dbReference type="Proteomes" id="UP000242864"/>
    </source>
</evidence>
<dbReference type="PROSITE" id="PS51664">
    <property type="entry name" value="YCAO"/>
    <property type="match status" value="1"/>
</dbReference>
<dbReference type="PANTHER" id="PTHR37809:SF1">
    <property type="entry name" value="RIBOSOMAL PROTEIN S12 METHYLTHIOTRANSFERASE ACCESSORY FACTOR YCAO"/>
    <property type="match status" value="1"/>
</dbReference>
<dbReference type="PANTHER" id="PTHR37809">
    <property type="entry name" value="RIBOSOMAL PROTEIN S12 METHYLTHIOTRANSFERASE ACCESSORY FACTOR YCAO"/>
    <property type="match status" value="1"/>
</dbReference>